<keyword evidence="3" id="KW-0808">Transferase</keyword>
<evidence type="ECO:0000256" key="3">
    <source>
        <dbReference type="ARBA" id="ARBA00022679"/>
    </source>
</evidence>
<evidence type="ECO:0000256" key="4">
    <source>
        <dbReference type="ARBA" id="ARBA00022723"/>
    </source>
</evidence>
<dbReference type="InterPro" id="IPR033749">
    <property type="entry name" value="Polyprenyl_synt_CS"/>
</dbReference>
<organism evidence="6">
    <name type="scientific">freshwater metagenome</name>
    <dbReference type="NCBI Taxonomy" id="449393"/>
    <lineage>
        <taxon>unclassified sequences</taxon>
        <taxon>metagenomes</taxon>
        <taxon>ecological metagenomes</taxon>
    </lineage>
</organism>
<reference evidence="6" key="1">
    <citation type="submission" date="2020-05" db="EMBL/GenBank/DDBJ databases">
        <authorList>
            <person name="Chiriac C."/>
            <person name="Salcher M."/>
            <person name="Ghai R."/>
            <person name="Kavagutti S V."/>
        </authorList>
    </citation>
    <scope>NUCLEOTIDE SEQUENCE</scope>
</reference>
<name>A0A6J6GH21_9ZZZZ</name>
<dbReference type="PANTHER" id="PTHR12001">
    <property type="entry name" value="GERANYLGERANYL PYROPHOSPHATE SYNTHASE"/>
    <property type="match status" value="1"/>
</dbReference>
<dbReference type="AlphaFoldDB" id="A0A6J6GH21"/>
<dbReference type="SUPFAM" id="SSF48576">
    <property type="entry name" value="Terpenoid synthases"/>
    <property type="match status" value="1"/>
</dbReference>
<dbReference type="Gene3D" id="1.10.600.10">
    <property type="entry name" value="Farnesyl Diphosphate Synthase"/>
    <property type="match status" value="1"/>
</dbReference>
<dbReference type="PANTHER" id="PTHR12001:SF85">
    <property type="entry name" value="SHORT CHAIN ISOPRENYL DIPHOSPHATE SYNTHASE"/>
    <property type="match status" value="1"/>
</dbReference>
<dbReference type="InterPro" id="IPR008949">
    <property type="entry name" value="Isoprenoid_synthase_dom_sf"/>
</dbReference>
<proteinExistence type="inferred from homology"/>
<evidence type="ECO:0000313" key="6">
    <source>
        <dbReference type="EMBL" id="CAB4598394.1"/>
    </source>
</evidence>
<dbReference type="SFLD" id="SFLDS00005">
    <property type="entry name" value="Isoprenoid_Synthase_Type_I"/>
    <property type="match status" value="1"/>
</dbReference>
<keyword evidence="5" id="KW-0460">Magnesium</keyword>
<dbReference type="GO" id="GO:0004659">
    <property type="term" value="F:prenyltransferase activity"/>
    <property type="evidence" value="ECO:0007669"/>
    <property type="project" value="InterPro"/>
</dbReference>
<dbReference type="GO" id="GO:0046872">
    <property type="term" value="F:metal ion binding"/>
    <property type="evidence" value="ECO:0007669"/>
    <property type="project" value="UniProtKB-KW"/>
</dbReference>
<dbReference type="Pfam" id="PF00348">
    <property type="entry name" value="polyprenyl_synt"/>
    <property type="match status" value="1"/>
</dbReference>
<dbReference type="InterPro" id="IPR000092">
    <property type="entry name" value="Polyprenyl_synt"/>
</dbReference>
<sequence>MSSTAEIISRVDAVLGAQLDHERARWVRIDPDLETVFDEIESLVLGGGKRLRPQFVHWGWIAAGGDPESDSPANIGAAIELLHAFALFHDDVIDDADSRRGNTTTHRRLANTHTSENFAGEARRFGEGSAILIGDITYVMSDMLMDHISPAARALWHELRFEMNIGQYLDTLGSARRERRIEVAERICRYKSAKYTIERPLHIGAVAANEEQGTVLLPLLSAYGLPLGDAFQMRDDILGGFGDAAVTGKPVGGDFIEGKPTPMLARAYAVANAAQLEILDRVGLPGVTPEQIADIQDVVGNTGALAEMELLIGTLCDEAIAALDVNAIGSEAHTALVQLAHTVTQRDI</sequence>
<protein>
    <submittedName>
        <fullName evidence="6">Unannotated protein</fullName>
    </submittedName>
</protein>
<accession>A0A6J6GH21</accession>
<evidence type="ECO:0000256" key="5">
    <source>
        <dbReference type="ARBA" id="ARBA00022842"/>
    </source>
</evidence>
<keyword evidence="4" id="KW-0479">Metal-binding</keyword>
<gene>
    <name evidence="6" type="ORF">UFOPK1808_00594</name>
</gene>
<comment type="similarity">
    <text evidence="2">Belongs to the FPP/GGPP synthase family.</text>
</comment>
<dbReference type="PROSITE" id="PS00444">
    <property type="entry name" value="POLYPRENYL_SYNTHASE_2"/>
    <property type="match status" value="1"/>
</dbReference>
<dbReference type="GO" id="GO:0008299">
    <property type="term" value="P:isoprenoid biosynthetic process"/>
    <property type="evidence" value="ECO:0007669"/>
    <property type="project" value="InterPro"/>
</dbReference>
<evidence type="ECO:0000256" key="2">
    <source>
        <dbReference type="ARBA" id="ARBA00006706"/>
    </source>
</evidence>
<dbReference type="CDD" id="cd00685">
    <property type="entry name" value="Trans_IPPS_HT"/>
    <property type="match status" value="1"/>
</dbReference>
<dbReference type="EMBL" id="CAEZUL010000050">
    <property type="protein sequence ID" value="CAB4598394.1"/>
    <property type="molecule type" value="Genomic_DNA"/>
</dbReference>
<comment type="cofactor">
    <cofactor evidence="1">
        <name>Mg(2+)</name>
        <dbReference type="ChEBI" id="CHEBI:18420"/>
    </cofactor>
</comment>
<evidence type="ECO:0000256" key="1">
    <source>
        <dbReference type="ARBA" id="ARBA00001946"/>
    </source>
</evidence>